<organism evidence="1 2">
    <name type="scientific">Microthlaspi erraticum</name>
    <dbReference type="NCBI Taxonomy" id="1685480"/>
    <lineage>
        <taxon>Eukaryota</taxon>
        <taxon>Viridiplantae</taxon>
        <taxon>Streptophyta</taxon>
        <taxon>Embryophyta</taxon>
        <taxon>Tracheophyta</taxon>
        <taxon>Spermatophyta</taxon>
        <taxon>Magnoliopsida</taxon>
        <taxon>eudicotyledons</taxon>
        <taxon>Gunneridae</taxon>
        <taxon>Pentapetalae</taxon>
        <taxon>rosids</taxon>
        <taxon>malvids</taxon>
        <taxon>Brassicales</taxon>
        <taxon>Brassicaceae</taxon>
        <taxon>Coluteocarpeae</taxon>
        <taxon>Microthlaspi</taxon>
    </lineage>
</organism>
<evidence type="ECO:0000313" key="2">
    <source>
        <dbReference type="Proteomes" id="UP000467841"/>
    </source>
</evidence>
<comment type="caution">
    <text evidence="1">The sequence shown here is derived from an EMBL/GenBank/DDBJ whole genome shotgun (WGS) entry which is preliminary data.</text>
</comment>
<accession>A0A6D2LF36</accession>
<gene>
    <name evidence="1" type="ORF">MERR_LOCUS45684</name>
</gene>
<proteinExistence type="predicted"/>
<keyword evidence="2" id="KW-1185">Reference proteome</keyword>
<dbReference type="Proteomes" id="UP000467841">
    <property type="component" value="Unassembled WGS sequence"/>
</dbReference>
<reference evidence="1" key="1">
    <citation type="submission" date="2020-01" db="EMBL/GenBank/DDBJ databases">
        <authorList>
            <person name="Mishra B."/>
        </authorList>
    </citation>
    <scope>NUCLEOTIDE SEQUENCE [LARGE SCALE GENOMIC DNA]</scope>
</reference>
<dbReference type="EMBL" id="CACVBM020001718">
    <property type="protein sequence ID" value="CAA7058448.1"/>
    <property type="molecule type" value="Genomic_DNA"/>
</dbReference>
<name>A0A6D2LF36_9BRAS</name>
<evidence type="ECO:0000313" key="1">
    <source>
        <dbReference type="EMBL" id="CAA7058448.1"/>
    </source>
</evidence>
<protein>
    <recommendedName>
        <fullName evidence="3">RNase H type-1 domain-containing protein</fullName>
    </recommendedName>
</protein>
<dbReference type="AlphaFoldDB" id="A0A6D2LF36"/>
<sequence>MYRFALPPSAAFLHCCFCHHRPHSRLRLRFGFCNNTTPTFNGILSTVFCLESYAPTTSANVRPPSEVVSPLIGPLLRSVISRSSVVILMILILWSGRHSFSPLIVKSTGLFAGNSSVLAGMTFTRTQDFRIKQLIVASDLQQLIKVINKKIFTKELHRILHDILVLSLVFEKNSVVFVFAKQALVELNEN</sequence>
<evidence type="ECO:0008006" key="3">
    <source>
        <dbReference type="Google" id="ProtNLM"/>
    </source>
</evidence>